<feature type="transmembrane region" description="Helical" evidence="5">
    <location>
        <begin position="57"/>
        <end position="75"/>
    </location>
</feature>
<evidence type="ECO:0000256" key="3">
    <source>
        <dbReference type="ARBA" id="ARBA00022989"/>
    </source>
</evidence>
<feature type="transmembrane region" description="Helical" evidence="5">
    <location>
        <begin position="305"/>
        <end position="321"/>
    </location>
</feature>
<feature type="transmembrane region" description="Helical" evidence="5">
    <location>
        <begin position="419"/>
        <end position="439"/>
    </location>
</feature>
<evidence type="ECO:0000256" key="5">
    <source>
        <dbReference type="SAM" id="Phobius"/>
    </source>
</evidence>
<proteinExistence type="predicted"/>
<evidence type="ECO:0000313" key="8">
    <source>
        <dbReference type="Proteomes" id="UP000245263"/>
    </source>
</evidence>
<dbReference type="Proteomes" id="UP000245263">
    <property type="component" value="Chromosome 1"/>
</dbReference>
<feature type="transmembrane region" description="Helical" evidence="5">
    <location>
        <begin position="249"/>
        <end position="271"/>
    </location>
</feature>
<evidence type="ECO:0000256" key="2">
    <source>
        <dbReference type="ARBA" id="ARBA00022692"/>
    </source>
</evidence>
<feature type="domain" description="O-antigen ligase-related" evidence="6">
    <location>
        <begin position="289"/>
        <end position="435"/>
    </location>
</feature>
<organism evidence="7 8">
    <name type="scientific">Leptospira kobayashii</name>
    <dbReference type="NCBI Taxonomy" id="1917830"/>
    <lineage>
        <taxon>Bacteria</taxon>
        <taxon>Pseudomonadati</taxon>
        <taxon>Spirochaetota</taxon>
        <taxon>Spirochaetia</taxon>
        <taxon>Leptospirales</taxon>
        <taxon>Leptospiraceae</taxon>
        <taxon>Leptospira</taxon>
    </lineage>
</organism>
<dbReference type="Pfam" id="PF04932">
    <property type="entry name" value="Wzy_C"/>
    <property type="match status" value="1"/>
</dbReference>
<evidence type="ECO:0000256" key="1">
    <source>
        <dbReference type="ARBA" id="ARBA00004141"/>
    </source>
</evidence>
<accession>A0ABM7UHU7</accession>
<dbReference type="RefSeq" id="WP_109018720.1">
    <property type="nucleotide sequence ID" value="NZ_AP025028.1"/>
</dbReference>
<feature type="transmembrane region" description="Helical" evidence="5">
    <location>
        <begin position="189"/>
        <end position="207"/>
    </location>
</feature>
<feature type="transmembrane region" description="Helical" evidence="5">
    <location>
        <begin position="460"/>
        <end position="480"/>
    </location>
</feature>
<evidence type="ECO:0000256" key="4">
    <source>
        <dbReference type="ARBA" id="ARBA00023136"/>
    </source>
</evidence>
<dbReference type="InterPro" id="IPR007016">
    <property type="entry name" value="O-antigen_ligase-rel_domated"/>
</dbReference>
<sequence>MFYYTKYCFTLLSILYFFFSPTSHPIFQFEIFGVTLTVAFVFSIYAYFYLKSDPKKILDLILFLVLLGLSAVKWGEYDPLRVLPEKASVKMTFLFWAVLLIYHFKKTRTSESFTKLGSIIAIFPNIALTAYNPNAIVPVCLGLGYGLLPKELSQFHFPKIRSKTFLILTLFILSAFISTLRGLDSENGLLQFYLFLIGGLVLIRGYYLNPEEKEKVLSWLGYIYYIQCLFFILKLSLDTGFEFNFNRSSFYHLPVSLLGANSAIFACLFLVQLIRKQAIMEKIYNAFGLGIALLFLGISSSRSSILMFICFAIFVFGILVRKKFKLNHLFLLILAVLILIFFNQFNDKKLINLDSINIRLMIWKFHITNTLHISPLFGFGLFPESQLLFLDTNLDSSSHYQTILDYVNEFKSFPLAHSLFIQLFSSLGIAGIILLAILLSLWIKKVFSIVLSQNEKTNRYVLLGISLVWLVHEIFDFNSFEIPNLYAMLLILGIALDPKDKEETRIEPIEKKIFLILLIGFTSLFFYKSLQWNETESYIRKWTKLYKTSNFEFFQYNSKNKFAHLPEEPVEIETWREYFLGEKYIHLQMARAKHQKSPAYSHYLTLCFNKTNQKAFCYSELYDLLKEEKDNQRLLPFIKAILSIHDPYKIYLSQKQ</sequence>
<dbReference type="PANTHER" id="PTHR37422:SF13">
    <property type="entry name" value="LIPOPOLYSACCHARIDE BIOSYNTHESIS PROTEIN PA4999-RELATED"/>
    <property type="match status" value="1"/>
</dbReference>
<dbReference type="EMBL" id="AP025028">
    <property type="protein sequence ID" value="BDA78280.1"/>
    <property type="molecule type" value="Genomic_DNA"/>
</dbReference>
<evidence type="ECO:0000313" key="7">
    <source>
        <dbReference type="EMBL" id="BDA78280.1"/>
    </source>
</evidence>
<comment type="subcellular location">
    <subcellularLocation>
        <location evidence="1">Membrane</location>
        <topology evidence="1">Multi-pass membrane protein</topology>
    </subcellularLocation>
</comment>
<keyword evidence="4 5" id="KW-0472">Membrane</keyword>
<dbReference type="PANTHER" id="PTHR37422">
    <property type="entry name" value="TEICHURONIC ACID BIOSYNTHESIS PROTEIN TUAE"/>
    <property type="match status" value="1"/>
</dbReference>
<feature type="transmembrane region" description="Helical" evidence="5">
    <location>
        <begin position="87"/>
        <end position="104"/>
    </location>
</feature>
<feature type="transmembrane region" description="Helical" evidence="5">
    <location>
        <begin position="7"/>
        <end position="26"/>
    </location>
</feature>
<name>A0ABM7UHU7_9LEPT</name>
<gene>
    <name evidence="7" type="ORF">LPTSP3_g12100</name>
</gene>
<feature type="transmembrane region" description="Helical" evidence="5">
    <location>
        <begin position="165"/>
        <end position="183"/>
    </location>
</feature>
<evidence type="ECO:0000259" key="6">
    <source>
        <dbReference type="Pfam" id="PF04932"/>
    </source>
</evidence>
<protein>
    <recommendedName>
        <fullName evidence="6">O-antigen ligase-related domain-containing protein</fullName>
    </recommendedName>
</protein>
<feature type="transmembrane region" description="Helical" evidence="5">
    <location>
        <begin position="32"/>
        <end position="50"/>
    </location>
</feature>
<reference evidence="7 8" key="1">
    <citation type="submission" date="2021-08" db="EMBL/GenBank/DDBJ databases">
        <title>Complete genome sequence of Leptospira kobayashii strain E30.</title>
        <authorList>
            <person name="Nakao R."/>
            <person name="Nakamura S."/>
            <person name="Masuzawa T."/>
            <person name="Koizumi N."/>
        </authorList>
    </citation>
    <scope>NUCLEOTIDE SEQUENCE [LARGE SCALE GENOMIC DNA]</scope>
    <source>
        <strain evidence="7 8">E30</strain>
    </source>
</reference>
<keyword evidence="2 5" id="KW-0812">Transmembrane</keyword>
<feature type="transmembrane region" description="Helical" evidence="5">
    <location>
        <begin position="328"/>
        <end position="345"/>
    </location>
</feature>
<feature type="transmembrane region" description="Helical" evidence="5">
    <location>
        <begin position="219"/>
        <end position="237"/>
    </location>
</feature>
<keyword evidence="8" id="KW-1185">Reference proteome</keyword>
<keyword evidence="3 5" id="KW-1133">Transmembrane helix</keyword>
<feature type="transmembrane region" description="Helical" evidence="5">
    <location>
        <begin position="283"/>
        <end position="299"/>
    </location>
</feature>
<dbReference type="InterPro" id="IPR051533">
    <property type="entry name" value="WaaL-like"/>
</dbReference>
<feature type="transmembrane region" description="Helical" evidence="5">
    <location>
        <begin position="513"/>
        <end position="530"/>
    </location>
</feature>